<dbReference type="PANTHER" id="PTHR22943">
    <property type="entry name" value="7-TRANSMEMBRANE DOMAIN RECEPTOR C.ELEGANS"/>
    <property type="match status" value="1"/>
</dbReference>
<dbReference type="InterPro" id="IPR019428">
    <property type="entry name" value="7TM_GPCR_serpentine_rcpt_Str"/>
</dbReference>
<keyword evidence="1" id="KW-1133">Transmembrane helix</keyword>
<feature type="transmembrane region" description="Helical" evidence="1">
    <location>
        <begin position="45"/>
        <end position="69"/>
    </location>
</feature>
<keyword evidence="3" id="KW-1185">Reference proteome</keyword>
<sequence length="167" mass="19446">MVTAMIWVLLFYQTFVLTAFHYVYRFVILCKPNWTWIQRNPWRNWLSIALFADFLYVGAILTDVVYGFIPRDGFRASFAPIMKEVYAIDLSASNEPGFLGIIYWEMIAETQLRMDILYFQSINENGLKEWNLHSVLAMSALTLVFSTSGLVIVYCLVRIIKDFGIDK</sequence>
<keyword evidence="1" id="KW-0472">Membrane</keyword>
<accession>A0AAV5VUE3</accession>
<dbReference type="AlphaFoldDB" id="A0AAV5VUE3"/>
<name>A0AAV5VUE3_9BILA</name>
<evidence type="ECO:0000313" key="3">
    <source>
        <dbReference type="Proteomes" id="UP001432322"/>
    </source>
</evidence>
<gene>
    <name evidence="2" type="ORF">PFISCL1PPCAC_12957</name>
</gene>
<reference evidence="2" key="1">
    <citation type="submission" date="2023-10" db="EMBL/GenBank/DDBJ databases">
        <title>Genome assembly of Pristionchus species.</title>
        <authorList>
            <person name="Yoshida K."/>
            <person name="Sommer R.J."/>
        </authorList>
    </citation>
    <scope>NUCLEOTIDE SEQUENCE</scope>
    <source>
        <strain evidence="2">RS5133</strain>
    </source>
</reference>
<feature type="transmembrane region" description="Helical" evidence="1">
    <location>
        <begin position="135"/>
        <end position="157"/>
    </location>
</feature>
<evidence type="ECO:0000313" key="2">
    <source>
        <dbReference type="EMBL" id="GMT21660.1"/>
    </source>
</evidence>
<protein>
    <recommendedName>
        <fullName evidence="4">G protein-coupled receptor</fullName>
    </recommendedName>
</protein>
<evidence type="ECO:0008006" key="4">
    <source>
        <dbReference type="Google" id="ProtNLM"/>
    </source>
</evidence>
<proteinExistence type="predicted"/>
<dbReference type="EMBL" id="BTSY01000004">
    <property type="protein sequence ID" value="GMT21660.1"/>
    <property type="molecule type" value="Genomic_DNA"/>
</dbReference>
<keyword evidence="1" id="KW-0812">Transmembrane</keyword>
<evidence type="ECO:0000256" key="1">
    <source>
        <dbReference type="SAM" id="Phobius"/>
    </source>
</evidence>
<dbReference type="Proteomes" id="UP001432322">
    <property type="component" value="Unassembled WGS sequence"/>
</dbReference>
<dbReference type="Pfam" id="PF10326">
    <property type="entry name" value="7TM_GPCR_Str"/>
    <property type="match status" value="1"/>
</dbReference>
<feature type="transmembrane region" description="Helical" evidence="1">
    <location>
        <begin position="6"/>
        <end position="24"/>
    </location>
</feature>
<organism evidence="2 3">
    <name type="scientific">Pristionchus fissidentatus</name>
    <dbReference type="NCBI Taxonomy" id="1538716"/>
    <lineage>
        <taxon>Eukaryota</taxon>
        <taxon>Metazoa</taxon>
        <taxon>Ecdysozoa</taxon>
        <taxon>Nematoda</taxon>
        <taxon>Chromadorea</taxon>
        <taxon>Rhabditida</taxon>
        <taxon>Rhabditina</taxon>
        <taxon>Diplogasteromorpha</taxon>
        <taxon>Diplogasteroidea</taxon>
        <taxon>Neodiplogasteridae</taxon>
        <taxon>Pristionchus</taxon>
    </lineage>
</organism>
<feature type="non-terminal residue" evidence="2">
    <location>
        <position position="167"/>
    </location>
</feature>
<comment type="caution">
    <text evidence="2">The sequence shown here is derived from an EMBL/GenBank/DDBJ whole genome shotgun (WGS) entry which is preliminary data.</text>
</comment>
<dbReference type="PANTHER" id="PTHR22943:SF248">
    <property type="entry name" value="SEVEN TM RECEPTOR"/>
    <property type="match status" value="1"/>
</dbReference>